<protein>
    <recommendedName>
        <fullName evidence="2">histidine kinase</fullName>
        <ecNumber evidence="2">2.7.13.3</ecNumber>
    </recommendedName>
</protein>
<dbReference type="InterPro" id="IPR004358">
    <property type="entry name" value="Sig_transdc_His_kin-like_C"/>
</dbReference>
<dbReference type="InterPro" id="IPR036890">
    <property type="entry name" value="HATPase_C_sf"/>
</dbReference>
<feature type="transmembrane region" description="Helical" evidence="7">
    <location>
        <begin position="6"/>
        <end position="29"/>
    </location>
</feature>
<dbReference type="SMART" id="SM00091">
    <property type="entry name" value="PAS"/>
    <property type="match status" value="2"/>
</dbReference>
<dbReference type="InterPro" id="IPR036097">
    <property type="entry name" value="HisK_dim/P_sf"/>
</dbReference>
<sequence length="815" mass="91305">MSRHIKYLWMLALASTLMITVVTGLMLYLSEVKHQQNELQRLAGNLRQQWQLNPGSLPTAAELGYLRSQGLSLQTGTLSGDNVSLLLPPQPGITDAAVIQAARGIAGLQQTTEKHLPYLLYLQPLTDNQGMVLSKSLSQLRQHYLRGWIGAALANLAVIIVLFAGFHHIVRPLRDQLDRQNLQHSLSWEHMSGIAVRLSAQQLILDANPRFMELFDSDREQRLSAIQPEEERPQIARYLQQALESRTLIDFECTLIGRDGEESRWALHAQPWHLGGRDYILLTGDDITKRHHMEGKLRAEQQRVRAYFDSMQTLLLVCDQQGNILRINQPVQDLLQMDRKQLSKQPLSYLLPKTHAARLSHDWQQLLGSHAGSLASEFPLVSASGKESIISWRLTRISNGSHQEVLLAGLDITEAVANQRALEAANERIREALEQAESANRSKSIFLANMSHEIRTPMNGILGASELLLDSALSEDQRHYLDIIHNSSHALLDIINDILDLSKIESGNLEIEQIDFDLNRLITDIYQLFNEPVRRKGLSLVYYYDSGLPANWRGDPKRVRQIITNLLSNALKFTEKGRIEIRVSGQQQEDFRYLLSIEVRDSGIGIAPDKTDQIFSAFKQADTSTSRKYGGTGLGLTISRHLARAMDGDISLSSEIGHGSTFVLQLSLHEGHMPEAVKQPPAIKQERRLLGRVLLAEDNSVNQRIAERMLSRLGLQCTTVANGEQAITEVLSHDYDLVLMDVNMPVMDGITATERIRDLSSHKNHIPIIALTANAMLEDKERCLAAGMNGFISKPIKLDTLGKVIADFLPASHHA</sequence>
<dbReference type="SUPFAM" id="SSF55874">
    <property type="entry name" value="ATPase domain of HSP90 chaperone/DNA topoisomerase II/histidine kinase"/>
    <property type="match status" value="1"/>
</dbReference>
<keyword evidence="6" id="KW-0175">Coiled coil</keyword>
<dbReference type="InterPro" id="IPR013656">
    <property type="entry name" value="PAS_4"/>
</dbReference>
<dbReference type="SMART" id="SM00387">
    <property type="entry name" value="HATPase_c"/>
    <property type="match status" value="1"/>
</dbReference>
<dbReference type="RefSeq" id="WP_260998018.1">
    <property type="nucleotide sequence ID" value="NZ_CP054475.1"/>
</dbReference>
<dbReference type="SUPFAM" id="SSF55785">
    <property type="entry name" value="PYP-like sensor domain (PAS domain)"/>
    <property type="match status" value="2"/>
</dbReference>
<dbReference type="EMBL" id="CP054475">
    <property type="protein sequence ID" value="UXD86018.1"/>
    <property type="molecule type" value="Genomic_DNA"/>
</dbReference>
<dbReference type="PANTHER" id="PTHR45339:SF1">
    <property type="entry name" value="HYBRID SIGNAL TRANSDUCTION HISTIDINE KINASE J"/>
    <property type="match status" value="1"/>
</dbReference>
<evidence type="ECO:0000259" key="9">
    <source>
        <dbReference type="PROSITE" id="PS50110"/>
    </source>
</evidence>
<dbReference type="Pfam" id="PF00512">
    <property type="entry name" value="HisKA"/>
    <property type="match status" value="1"/>
</dbReference>
<dbReference type="InterPro" id="IPR035965">
    <property type="entry name" value="PAS-like_dom_sf"/>
</dbReference>
<evidence type="ECO:0000256" key="4">
    <source>
        <dbReference type="ARBA" id="ARBA00023012"/>
    </source>
</evidence>
<dbReference type="Gene3D" id="3.30.565.10">
    <property type="entry name" value="Histidine kinase-like ATPase, C-terminal domain"/>
    <property type="match status" value="1"/>
</dbReference>
<dbReference type="Pfam" id="PF08448">
    <property type="entry name" value="PAS_4"/>
    <property type="match status" value="2"/>
</dbReference>
<keyword evidence="4" id="KW-0902">Two-component regulatory system</keyword>
<feature type="coiled-coil region" evidence="6">
    <location>
        <begin position="415"/>
        <end position="442"/>
    </location>
</feature>
<reference evidence="11" key="1">
    <citation type="submission" date="2020-06" db="EMBL/GenBank/DDBJ databases">
        <title>Thalassolituus marinus alknpb1M-1, a hydrocarbon-degrading bacterium isolated from the deep-sea overlying water using an in-situ strategy from the South China Sea basin.</title>
        <authorList>
            <person name="Dong C."/>
            <person name="Chen Y."/>
            <person name="Shao Z."/>
        </authorList>
    </citation>
    <scope>NUCLEOTIDE SEQUENCE [LARGE SCALE GENOMIC DNA]</scope>
    <source>
        <strain evidence="11">alknpb1M-1</strain>
    </source>
</reference>
<feature type="modified residue" description="4-aspartylphosphate" evidence="5">
    <location>
        <position position="741"/>
    </location>
</feature>
<keyword evidence="3 5" id="KW-0597">Phosphoprotein</keyword>
<dbReference type="CDD" id="cd16922">
    <property type="entry name" value="HATPase_EvgS-ArcB-TorS-like"/>
    <property type="match status" value="1"/>
</dbReference>
<evidence type="ECO:0000256" key="3">
    <source>
        <dbReference type="ARBA" id="ARBA00022553"/>
    </source>
</evidence>
<evidence type="ECO:0000256" key="7">
    <source>
        <dbReference type="SAM" id="Phobius"/>
    </source>
</evidence>
<dbReference type="CDD" id="cd00082">
    <property type="entry name" value="HisKA"/>
    <property type="match status" value="1"/>
</dbReference>
<dbReference type="InterPro" id="IPR011006">
    <property type="entry name" value="CheY-like_superfamily"/>
</dbReference>
<dbReference type="Gene3D" id="3.40.50.2300">
    <property type="match status" value="1"/>
</dbReference>
<dbReference type="InterPro" id="IPR003594">
    <property type="entry name" value="HATPase_dom"/>
</dbReference>
<name>A0ABY6A7A0_9GAMM</name>
<dbReference type="EC" id="2.7.13.3" evidence="2"/>
<dbReference type="NCBIfam" id="TIGR00229">
    <property type="entry name" value="sensory_box"/>
    <property type="match status" value="2"/>
</dbReference>
<dbReference type="Pfam" id="PF02518">
    <property type="entry name" value="HATPase_c"/>
    <property type="match status" value="1"/>
</dbReference>
<dbReference type="CDD" id="cd00130">
    <property type="entry name" value="PAS"/>
    <property type="match status" value="2"/>
</dbReference>
<dbReference type="Gene3D" id="3.30.450.20">
    <property type="entry name" value="PAS domain"/>
    <property type="match status" value="2"/>
</dbReference>
<feature type="domain" description="Histidine kinase" evidence="8">
    <location>
        <begin position="449"/>
        <end position="670"/>
    </location>
</feature>
<dbReference type="SUPFAM" id="SSF52172">
    <property type="entry name" value="CheY-like"/>
    <property type="match status" value="1"/>
</dbReference>
<evidence type="ECO:0000256" key="5">
    <source>
        <dbReference type="PROSITE-ProRule" id="PRU00169"/>
    </source>
</evidence>
<keyword evidence="11" id="KW-1185">Reference proteome</keyword>
<evidence type="ECO:0000256" key="1">
    <source>
        <dbReference type="ARBA" id="ARBA00000085"/>
    </source>
</evidence>
<dbReference type="PANTHER" id="PTHR45339">
    <property type="entry name" value="HYBRID SIGNAL TRANSDUCTION HISTIDINE KINASE J"/>
    <property type="match status" value="1"/>
</dbReference>
<feature type="domain" description="Response regulatory" evidence="9">
    <location>
        <begin position="692"/>
        <end position="809"/>
    </location>
</feature>
<dbReference type="InterPro" id="IPR000014">
    <property type="entry name" value="PAS"/>
</dbReference>
<proteinExistence type="predicted"/>
<organism evidence="10 11">
    <name type="scientific">Thalassolituus hydrocarboniclasticus</name>
    <dbReference type="NCBI Taxonomy" id="2742796"/>
    <lineage>
        <taxon>Bacteria</taxon>
        <taxon>Pseudomonadati</taxon>
        <taxon>Pseudomonadota</taxon>
        <taxon>Gammaproteobacteria</taxon>
        <taxon>Oceanospirillales</taxon>
        <taxon>Oceanospirillaceae</taxon>
        <taxon>Thalassolituus</taxon>
    </lineage>
</organism>
<dbReference type="SMART" id="SM00448">
    <property type="entry name" value="REC"/>
    <property type="match status" value="1"/>
</dbReference>
<keyword evidence="7" id="KW-1133">Transmembrane helix</keyword>
<dbReference type="InterPro" id="IPR003661">
    <property type="entry name" value="HisK_dim/P_dom"/>
</dbReference>
<evidence type="ECO:0000259" key="8">
    <source>
        <dbReference type="PROSITE" id="PS50109"/>
    </source>
</evidence>
<dbReference type="InterPro" id="IPR001789">
    <property type="entry name" value="Sig_transdc_resp-reg_receiver"/>
</dbReference>
<dbReference type="Gene3D" id="1.10.287.130">
    <property type="match status" value="1"/>
</dbReference>
<gene>
    <name evidence="10" type="ORF">HUF19_00490</name>
</gene>
<feature type="transmembrane region" description="Helical" evidence="7">
    <location>
        <begin position="144"/>
        <end position="166"/>
    </location>
</feature>
<dbReference type="InterPro" id="IPR005467">
    <property type="entry name" value="His_kinase_dom"/>
</dbReference>
<keyword evidence="7" id="KW-0812">Transmembrane</keyword>
<dbReference type="SUPFAM" id="SSF47384">
    <property type="entry name" value="Homodimeric domain of signal transducing histidine kinase"/>
    <property type="match status" value="1"/>
</dbReference>
<accession>A0ABY6A7A0</accession>
<keyword evidence="7" id="KW-0472">Membrane</keyword>
<dbReference type="SMART" id="SM00388">
    <property type="entry name" value="HisKA"/>
    <property type="match status" value="1"/>
</dbReference>
<dbReference type="Proteomes" id="UP001065322">
    <property type="component" value="Chromosome"/>
</dbReference>
<dbReference type="CDD" id="cd17546">
    <property type="entry name" value="REC_hyHK_CKI1_RcsC-like"/>
    <property type="match status" value="1"/>
</dbReference>
<dbReference type="Pfam" id="PF00072">
    <property type="entry name" value="Response_reg"/>
    <property type="match status" value="1"/>
</dbReference>
<dbReference type="PRINTS" id="PR00344">
    <property type="entry name" value="BCTRLSENSOR"/>
</dbReference>
<evidence type="ECO:0000256" key="6">
    <source>
        <dbReference type="SAM" id="Coils"/>
    </source>
</evidence>
<evidence type="ECO:0000313" key="10">
    <source>
        <dbReference type="EMBL" id="UXD86018.1"/>
    </source>
</evidence>
<evidence type="ECO:0000256" key="2">
    <source>
        <dbReference type="ARBA" id="ARBA00012438"/>
    </source>
</evidence>
<dbReference type="PROSITE" id="PS50109">
    <property type="entry name" value="HIS_KIN"/>
    <property type="match status" value="1"/>
</dbReference>
<evidence type="ECO:0000313" key="11">
    <source>
        <dbReference type="Proteomes" id="UP001065322"/>
    </source>
</evidence>
<comment type="catalytic activity">
    <reaction evidence="1">
        <text>ATP + protein L-histidine = ADP + protein N-phospho-L-histidine.</text>
        <dbReference type="EC" id="2.7.13.3"/>
    </reaction>
</comment>
<dbReference type="PROSITE" id="PS50110">
    <property type="entry name" value="RESPONSE_REGULATORY"/>
    <property type="match status" value="1"/>
</dbReference>